<name>A0AAW7AHX0_9STAP</name>
<dbReference type="AlphaFoldDB" id="A0AAW7AHX0"/>
<organism evidence="3 4">
    <name type="scientific">Staphylococcus equorum</name>
    <dbReference type="NCBI Taxonomy" id="246432"/>
    <lineage>
        <taxon>Bacteria</taxon>
        <taxon>Bacillati</taxon>
        <taxon>Bacillota</taxon>
        <taxon>Bacilli</taxon>
        <taxon>Bacillales</taxon>
        <taxon>Staphylococcaceae</taxon>
        <taxon>Staphylococcus</taxon>
    </lineage>
</organism>
<keyword evidence="1" id="KW-0472">Membrane</keyword>
<evidence type="ECO:0000259" key="2">
    <source>
        <dbReference type="Pfam" id="PF03703"/>
    </source>
</evidence>
<evidence type="ECO:0000313" key="4">
    <source>
        <dbReference type="Proteomes" id="UP001174037"/>
    </source>
</evidence>
<comment type="caution">
    <text evidence="3">The sequence shown here is derived from an EMBL/GenBank/DDBJ whole genome shotgun (WGS) entry which is preliminary data.</text>
</comment>
<dbReference type="PANTHER" id="PTHR34473:SF2">
    <property type="entry name" value="UPF0699 TRANSMEMBRANE PROTEIN YDBT"/>
    <property type="match status" value="1"/>
</dbReference>
<dbReference type="InterPro" id="IPR005182">
    <property type="entry name" value="YdbS-like_PH"/>
</dbReference>
<protein>
    <submittedName>
        <fullName evidence="3">PH domain-containing protein</fullName>
    </submittedName>
</protein>
<dbReference type="Proteomes" id="UP001174037">
    <property type="component" value="Unassembled WGS sequence"/>
</dbReference>
<feature type="domain" description="YdbS-like PH" evidence="2">
    <location>
        <begin position="31"/>
        <end position="107"/>
    </location>
</feature>
<feature type="transmembrane region" description="Helical" evidence="1">
    <location>
        <begin position="6"/>
        <end position="25"/>
    </location>
</feature>
<keyword evidence="1" id="KW-0812">Transmembrane</keyword>
<accession>A0AAW7AHX0</accession>
<proteinExistence type="predicted"/>
<keyword evidence="1" id="KW-1133">Transmembrane helix</keyword>
<dbReference type="RefSeq" id="WP_285323528.1">
    <property type="nucleotide sequence ID" value="NZ_JARGCK010000004.1"/>
</dbReference>
<gene>
    <name evidence="3" type="ORF">P1A27_07245</name>
</gene>
<reference evidence="3" key="1">
    <citation type="journal article" date="2023" name="Int. J. Mol. Sci.">
        <title>Antibiotic Resistance/Susceptibility Profiles of Staphylococcus equorum Strains from Cheese, and Genome Analysis for Antibiotic Resistance Genes.</title>
        <authorList>
            <person name="Vazquez L."/>
            <person name="Srednik M.E."/>
            <person name="Rodriguez J."/>
            <person name="Florez A.B."/>
            <person name="Mayo B."/>
        </authorList>
    </citation>
    <scope>NUCLEOTIDE SEQUENCE</scope>
    <source>
        <strain evidence="3">5A3I</strain>
    </source>
</reference>
<dbReference type="Pfam" id="PF03703">
    <property type="entry name" value="bPH_2"/>
    <property type="match status" value="1"/>
</dbReference>
<dbReference type="PANTHER" id="PTHR34473">
    <property type="entry name" value="UPF0699 TRANSMEMBRANE PROTEIN YDBS"/>
    <property type="match status" value="1"/>
</dbReference>
<evidence type="ECO:0000313" key="3">
    <source>
        <dbReference type="EMBL" id="MDK9865732.1"/>
    </source>
</evidence>
<reference evidence="3" key="2">
    <citation type="submission" date="2023-03" db="EMBL/GenBank/DDBJ databases">
        <authorList>
            <person name="Vazquez L."/>
            <person name="Rodriguez J."/>
            <person name="Mayo B."/>
            <person name="Florez A.B."/>
        </authorList>
    </citation>
    <scope>NUCLEOTIDE SEQUENCE</scope>
    <source>
        <strain evidence="3">5A3I</strain>
    </source>
</reference>
<evidence type="ECO:0000256" key="1">
    <source>
        <dbReference type="SAM" id="Phobius"/>
    </source>
</evidence>
<dbReference type="EMBL" id="JARGCK010000004">
    <property type="protein sequence ID" value="MDK9865732.1"/>
    <property type="molecule type" value="Genomic_DNA"/>
</dbReference>
<sequence>MTLKTTVVLISIVIILLFLLEYIYIPKYKQKHWRYEVDERCIQLKYGGIIRKNHKVIPMTKVYYVNTVQHFILRRFNLTTVKIGTLANTHEIPAIDSKEAEKIKELIVHLSKKI</sequence>